<evidence type="ECO:0000256" key="3">
    <source>
        <dbReference type="ARBA" id="ARBA00022483"/>
    </source>
</evidence>
<keyword evidence="9" id="KW-0472">Membrane</keyword>
<dbReference type="WBParaSite" id="maker-uti_cns_0000002-snap-gene-3.16-mRNA-1">
    <property type="protein sequence ID" value="maker-uti_cns_0000002-snap-gene-3.16-mRNA-1"/>
    <property type="gene ID" value="maker-uti_cns_0000002-snap-gene-3.16"/>
</dbReference>
<evidence type="ECO:0000256" key="1">
    <source>
        <dbReference type="ARBA" id="ARBA00004156"/>
    </source>
</evidence>
<comment type="subcellular location">
    <subcellularLocation>
        <location evidence="1">Cytoplasmic vesicle membrane</location>
    </subcellularLocation>
    <subcellularLocation>
        <location evidence="11">Synapse</location>
    </subcellularLocation>
</comment>
<evidence type="ECO:0000259" key="13">
    <source>
        <dbReference type="PROSITE" id="PS50003"/>
    </source>
</evidence>
<evidence type="ECO:0000256" key="4">
    <source>
        <dbReference type="ARBA" id="ARBA00022723"/>
    </source>
</evidence>
<keyword evidence="3" id="KW-0268">Exocytosis</keyword>
<keyword evidence="2" id="KW-0813">Transport</keyword>
<evidence type="ECO:0000256" key="8">
    <source>
        <dbReference type="ARBA" id="ARBA00023121"/>
    </source>
</evidence>
<dbReference type="InterPro" id="IPR001849">
    <property type="entry name" value="PH_domain"/>
</dbReference>
<keyword evidence="6" id="KW-0653">Protein transport</keyword>
<dbReference type="Gene3D" id="2.30.29.30">
    <property type="entry name" value="Pleckstrin-homology domain (PH domain)/Phosphotyrosine-binding domain (PTB)"/>
    <property type="match status" value="1"/>
</dbReference>
<dbReference type="GO" id="GO:0016079">
    <property type="term" value="P:synaptic vesicle exocytosis"/>
    <property type="evidence" value="ECO:0007669"/>
    <property type="project" value="InterPro"/>
</dbReference>
<dbReference type="GO" id="GO:0030659">
    <property type="term" value="C:cytoplasmic vesicle membrane"/>
    <property type="evidence" value="ECO:0007669"/>
    <property type="project" value="UniProtKB-SubCell"/>
</dbReference>
<dbReference type="Proteomes" id="UP000095280">
    <property type="component" value="Unplaced"/>
</dbReference>
<keyword evidence="8" id="KW-0446">Lipid-binding</keyword>
<dbReference type="GO" id="GO:0008289">
    <property type="term" value="F:lipid binding"/>
    <property type="evidence" value="ECO:0007669"/>
    <property type="project" value="UniProtKB-KW"/>
</dbReference>
<keyword evidence="5" id="KW-0106">Calcium</keyword>
<dbReference type="Pfam" id="PF25341">
    <property type="entry name" value="C2_CAPS"/>
    <property type="match status" value="1"/>
</dbReference>
<feature type="compositionally biased region" description="Low complexity" evidence="12">
    <location>
        <begin position="1282"/>
        <end position="1311"/>
    </location>
</feature>
<evidence type="ECO:0000256" key="6">
    <source>
        <dbReference type="ARBA" id="ARBA00022927"/>
    </source>
</evidence>
<proteinExistence type="predicted"/>
<feature type="compositionally biased region" description="Polar residues" evidence="12">
    <location>
        <begin position="20"/>
        <end position="29"/>
    </location>
</feature>
<keyword evidence="10" id="KW-0968">Cytoplasmic vesicle</keyword>
<protein>
    <submittedName>
        <fullName evidence="17">PH domain-containing protein</fullName>
    </submittedName>
</protein>
<evidence type="ECO:0000259" key="15">
    <source>
        <dbReference type="PROSITE" id="PS51258"/>
    </source>
</evidence>
<evidence type="ECO:0000259" key="14">
    <source>
        <dbReference type="PROSITE" id="PS50004"/>
    </source>
</evidence>
<reference evidence="17" key="1">
    <citation type="submission" date="2016-11" db="UniProtKB">
        <authorList>
            <consortium name="WormBaseParasite"/>
        </authorList>
    </citation>
    <scope>IDENTIFICATION</scope>
</reference>
<dbReference type="InterPro" id="IPR057457">
    <property type="entry name" value="CAPS_C2"/>
</dbReference>
<keyword evidence="7" id="KW-0770">Synapse</keyword>
<dbReference type="GO" id="GO:0046872">
    <property type="term" value="F:metal ion binding"/>
    <property type="evidence" value="ECO:0007669"/>
    <property type="project" value="UniProtKB-KW"/>
</dbReference>
<dbReference type="PROSITE" id="PS50004">
    <property type="entry name" value="C2"/>
    <property type="match status" value="1"/>
</dbReference>
<dbReference type="InterPro" id="IPR011993">
    <property type="entry name" value="PH-like_dom_sf"/>
</dbReference>
<dbReference type="PANTHER" id="PTHR12166:SF8">
    <property type="entry name" value="CALCIUM-DEPENDENT SECRETION ACTIVATOR"/>
    <property type="match status" value="1"/>
</dbReference>
<feature type="region of interest" description="Disordered" evidence="12">
    <location>
        <begin position="1"/>
        <end position="50"/>
    </location>
</feature>
<feature type="region of interest" description="Disordered" evidence="12">
    <location>
        <begin position="1270"/>
        <end position="1320"/>
    </location>
</feature>
<feature type="domain" description="MHD1" evidence="15">
    <location>
        <begin position="924"/>
        <end position="1055"/>
    </location>
</feature>
<dbReference type="GO" id="GO:0098793">
    <property type="term" value="C:presynapse"/>
    <property type="evidence" value="ECO:0007669"/>
    <property type="project" value="GOC"/>
</dbReference>
<evidence type="ECO:0000313" key="17">
    <source>
        <dbReference type="WBParaSite" id="maker-uti_cns_0000002-snap-gene-3.16-mRNA-1"/>
    </source>
</evidence>
<evidence type="ECO:0000256" key="7">
    <source>
        <dbReference type="ARBA" id="ARBA00023018"/>
    </source>
</evidence>
<dbReference type="InterPro" id="IPR014770">
    <property type="entry name" value="Munc13_1"/>
</dbReference>
<dbReference type="PROSITE" id="PS51258">
    <property type="entry name" value="MHD1"/>
    <property type="match status" value="1"/>
</dbReference>
<dbReference type="Pfam" id="PF06292">
    <property type="entry name" value="MUN"/>
    <property type="match status" value="1"/>
</dbReference>
<name>A0A1I8FTN6_9PLAT</name>
<dbReference type="SMART" id="SM00233">
    <property type="entry name" value="PH"/>
    <property type="match status" value="1"/>
</dbReference>
<evidence type="ECO:0000256" key="12">
    <source>
        <dbReference type="SAM" id="MobiDB-lite"/>
    </source>
</evidence>
<dbReference type="InterPro" id="IPR000008">
    <property type="entry name" value="C2_dom"/>
</dbReference>
<dbReference type="Pfam" id="PF00169">
    <property type="entry name" value="PH"/>
    <property type="match status" value="1"/>
</dbReference>
<dbReference type="InterPro" id="IPR010439">
    <property type="entry name" value="MUN_dom"/>
</dbReference>
<evidence type="ECO:0000256" key="5">
    <source>
        <dbReference type="ARBA" id="ARBA00022837"/>
    </source>
</evidence>
<dbReference type="SUPFAM" id="SSF49562">
    <property type="entry name" value="C2 domain (Calcium/lipid-binding domain, CaLB)"/>
    <property type="match status" value="1"/>
</dbReference>
<dbReference type="GO" id="GO:0015031">
    <property type="term" value="P:protein transport"/>
    <property type="evidence" value="ECO:0007669"/>
    <property type="project" value="UniProtKB-KW"/>
</dbReference>
<organism evidence="16 17">
    <name type="scientific">Macrostomum lignano</name>
    <dbReference type="NCBI Taxonomy" id="282301"/>
    <lineage>
        <taxon>Eukaryota</taxon>
        <taxon>Metazoa</taxon>
        <taxon>Spiralia</taxon>
        <taxon>Lophotrochozoa</taxon>
        <taxon>Platyhelminthes</taxon>
        <taxon>Rhabditophora</taxon>
        <taxon>Macrostomorpha</taxon>
        <taxon>Macrostomida</taxon>
        <taxon>Macrostomidae</taxon>
        <taxon>Macrostomum</taxon>
    </lineage>
</organism>
<dbReference type="SMART" id="SM01145">
    <property type="entry name" value="DUF1041"/>
    <property type="match status" value="1"/>
</dbReference>
<dbReference type="PANTHER" id="PTHR12166">
    <property type="entry name" value="CALCIUM-DEPENDENT SECRETION ACTIVATOR"/>
    <property type="match status" value="1"/>
</dbReference>
<feature type="domain" description="C2" evidence="14">
    <location>
        <begin position="388"/>
        <end position="502"/>
    </location>
</feature>
<accession>A0A1I8FTN6</accession>
<feature type="region of interest" description="Disordered" evidence="12">
    <location>
        <begin position="83"/>
        <end position="109"/>
    </location>
</feature>
<evidence type="ECO:0000313" key="16">
    <source>
        <dbReference type="Proteomes" id="UP000095280"/>
    </source>
</evidence>
<dbReference type="GO" id="GO:1990504">
    <property type="term" value="P:dense core granule exocytosis"/>
    <property type="evidence" value="ECO:0007669"/>
    <property type="project" value="InterPro"/>
</dbReference>
<dbReference type="Gene3D" id="1.10.357.50">
    <property type="match status" value="1"/>
</dbReference>
<dbReference type="InterPro" id="IPR035892">
    <property type="entry name" value="C2_domain_sf"/>
</dbReference>
<sequence>MMRESSSSEEDENWKYAQGPSMSLIQPSLIQPKFGTPEDNRPLSPQQQPLHLKLKDSPASIAVRKNSSTSALAVPFGGCTPAIRRASGEPRSTSPSPSILSVSDGLSETDQEADRRERLLLYVLVMRCIAYPFCAKQPTDLAQRQLKVTPAQLLQIRDRFQIFVSGGSGIVADEAFSNAVRSYHGVFLQSEQVAALVRSGGCSVRDFRDVFKSNIEMRVRCLPEIDGLSKETVLSSWMAKFDQIFRGNEDPRRAQRMAACQSELVLSKEQLYDLFQAVLNVRKYEHQIMFNACQLDNTDEQAAQIRRELDGRLQALDEAMMAMKNMESIYYDEATAAVDQLMSNLEAVPVHIGNSDTSERHLGLPHHHQTPLTLKQKCKRQIRGLAGEPEGGFLNYSRASIQLNFCIEVVVCEVRNLKCVPGNRIVYCTMELDGSEKFQTDQAEASRAMWDTQADFTTSQPLPTIKVKLFAESSRMLSLEDKELGKVVIKPTCTKANGCEWYKMISKDCSDDLSIKIIVHMEKPSNLKHCGWLWVAGRHLFKNWKKRYICLIQVSQYNFVMASFHERKSEPQEVMSLNDCTVDYLFETPPELLSSTSTAVHYFFSTVREGDSVTYAAEDETSRQLWVQAIYRATGQAHKPQPPQAAVQTVNVTTAAASVVQAPSSSSLTSAVSATRRTVLDELVYADLRRLDHAALFRRLQCLTLEHRLSDPYCSLGWLSPGQLFVLDEYCARYGVRGCLRHIYYLENLLDAQEARNLTIDPTLMHYSFAFYGIGTVLQEERALFDRVKLRLRQLLMQQLTEFRFYFPFGRPEGALKGTLSLLERVLMKDIVTPVDAAEVRKAVQSCLEEAAYVNYCRIADFANIEEMVQSNWPTDRKMKCIVHVAEMCIEVLQQNEEHHAEAFAWFSDLLVEHAEIFWSMFAVDMQTVLESQPPDVWDSFPLFQLLNDYLRCDANLRHGKFHKQLQETFAPQVVRYVDLMESSIGQSIHKGFERETWTPNGGGCATSSDLLWKLEALQSFITDLHWPEPVFAEHLDSRLKSMAADMLEAAGRRTATAFDTELKRGSSWVDFLLSVELCVMFNTCVELKSKVFSLCSMSSGETMYEYHARTGEFLEGLQSRLVNSIVDHFCGVFEMVLARLARYDKGAMFSTLFSIAKPTDEIGKEYVDFCQANIEQVRRHVYDESLVLSLFEIWYSRQFRLLQDWLVKERASDSLHPCQITCLSFIIKKLHSDFELQGITRDVLEITCFAAVNYRIQAEEATLSMRLGEASTSPGSRSPLGSMAGSISSIGSSKSPGAGGISSIASSLSGFLPKSGGTS</sequence>
<evidence type="ECO:0000256" key="11">
    <source>
        <dbReference type="ARBA" id="ARBA00034103"/>
    </source>
</evidence>
<dbReference type="SUPFAM" id="SSF50729">
    <property type="entry name" value="PH domain-like"/>
    <property type="match status" value="1"/>
</dbReference>
<keyword evidence="16" id="KW-1185">Reference proteome</keyword>
<evidence type="ECO:0000256" key="2">
    <source>
        <dbReference type="ARBA" id="ARBA00022448"/>
    </source>
</evidence>
<dbReference type="InterPro" id="IPR033227">
    <property type="entry name" value="CAPS"/>
</dbReference>
<evidence type="ECO:0000256" key="9">
    <source>
        <dbReference type="ARBA" id="ARBA00023136"/>
    </source>
</evidence>
<feature type="compositionally biased region" description="Low complexity" evidence="12">
    <location>
        <begin position="90"/>
        <end position="103"/>
    </location>
</feature>
<dbReference type="PROSITE" id="PS50003">
    <property type="entry name" value="PH_DOMAIN"/>
    <property type="match status" value="1"/>
</dbReference>
<keyword evidence="4" id="KW-0479">Metal-binding</keyword>
<feature type="domain" description="PH" evidence="13">
    <location>
        <begin position="526"/>
        <end position="635"/>
    </location>
</feature>
<evidence type="ECO:0000256" key="10">
    <source>
        <dbReference type="ARBA" id="ARBA00023329"/>
    </source>
</evidence>